<dbReference type="Proteomes" id="UP000235347">
    <property type="component" value="Unassembled WGS sequence"/>
</dbReference>
<proteinExistence type="predicted"/>
<feature type="compositionally biased region" description="Low complexity" evidence="1">
    <location>
        <begin position="77"/>
        <end position="92"/>
    </location>
</feature>
<name>A0A2N7W3M9_9BURK</name>
<accession>A0A2N7W3M9</accession>
<evidence type="ECO:0000313" key="3">
    <source>
        <dbReference type="EMBL" id="PMS24005.1"/>
    </source>
</evidence>
<evidence type="ECO:0000256" key="1">
    <source>
        <dbReference type="SAM" id="MobiDB-lite"/>
    </source>
</evidence>
<sequence>MKKASLTVLISLSVLAGAAYAQTEGGVTMSTDPAKAADVEQRAQALEQQQSTMPMDEATPMKKPHHKKIMKKHMTKKAASAAGAAPASGASQ</sequence>
<dbReference type="EMBL" id="PNYB01000011">
    <property type="protein sequence ID" value="PMS24005.1"/>
    <property type="molecule type" value="Genomic_DNA"/>
</dbReference>
<evidence type="ECO:0000313" key="4">
    <source>
        <dbReference type="Proteomes" id="UP000235347"/>
    </source>
</evidence>
<gene>
    <name evidence="3" type="ORF">C0Z19_14255</name>
</gene>
<organism evidence="3 4">
    <name type="scientific">Trinickia soli</name>
    <dbReference type="NCBI Taxonomy" id="380675"/>
    <lineage>
        <taxon>Bacteria</taxon>
        <taxon>Pseudomonadati</taxon>
        <taxon>Pseudomonadota</taxon>
        <taxon>Betaproteobacteria</taxon>
        <taxon>Burkholderiales</taxon>
        <taxon>Burkholderiaceae</taxon>
        <taxon>Trinickia</taxon>
    </lineage>
</organism>
<reference evidence="3 4" key="1">
    <citation type="submission" date="2018-01" db="EMBL/GenBank/DDBJ databases">
        <title>Whole genome analyses suggest that Burkholderia sensu lato contains two further novel genera in the rhizoxinica-symbiotica group Mycetohabitans gen. nov., and Trinickia gen. nov.: implications for the evolution of diazotrophy and nodulation in the Burkholderiaceae.</title>
        <authorList>
            <person name="Estrada-de los Santos P."/>
            <person name="Palmer M."/>
            <person name="Chavez-Ramirez B."/>
            <person name="Beukes C."/>
            <person name="Steenkamp E.T."/>
            <person name="Hirsch A.M."/>
            <person name="Manyaka P."/>
            <person name="Maluk M."/>
            <person name="Lafos M."/>
            <person name="Crook M."/>
            <person name="Gross E."/>
            <person name="Simon M.F."/>
            <person name="Bueno dos Reis Junior F."/>
            <person name="Poole P.S."/>
            <person name="Venter S.N."/>
            <person name="James E.K."/>
        </authorList>
    </citation>
    <scope>NUCLEOTIDE SEQUENCE [LARGE SCALE GENOMIC DNA]</scope>
    <source>
        <strain evidence="3 4">GP25-8</strain>
    </source>
</reference>
<dbReference type="AlphaFoldDB" id="A0A2N7W3M9"/>
<dbReference type="RefSeq" id="WP_102610490.1">
    <property type="nucleotide sequence ID" value="NZ_CADIKD010000013.1"/>
</dbReference>
<keyword evidence="2" id="KW-0732">Signal</keyword>
<feature type="signal peptide" evidence="2">
    <location>
        <begin position="1"/>
        <end position="21"/>
    </location>
</feature>
<evidence type="ECO:0000256" key="2">
    <source>
        <dbReference type="SAM" id="SignalP"/>
    </source>
</evidence>
<keyword evidence="4" id="KW-1185">Reference proteome</keyword>
<feature type="compositionally biased region" description="Basic residues" evidence="1">
    <location>
        <begin position="62"/>
        <end position="76"/>
    </location>
</feature>
<feature type="chain" id="PRO_5014685894" evidence="2">
    <location>
        <begin position="22"/>
        <end position="92"/>
    </location>
</feature>
<feature type="region of interest" description="Disordered" evidence="1">
    <location>
        <begin position="29"/>
        <end position="92"/>
    </location>
</feature>
<protein>
    <submittedName>
        <fullName evidence="3">Uncharacterized protein</fullName>
    </submittedName>
</protein>
<comment type="caution">
    <text evidence="3">The sequence shown here is derived from an EMBL/GenBank/DDBJ whole genome shotgun (WGS) entry which is preliminary data.</text>
</comment>